<organism evidence="2 3">
    <name type="scientific">Lottiidibacillus patelloidae</name>
    <dbReference type="NCBI Taxonomy" id="2670334"/>
    <lineage>
        <taxon>Bacteria</taxon>
        <taxon>Bacillati</taxon>
        <taxon>Bacillota</taxon>
        <taxon>Bacilli</taxon>
        <taxon>Bacillales</taxon>
        <taxon>Bacillaceae</taxon>
        <taxon>Lottiidibacillus</taxon>
    </lineage>
</organism>
<gene>
    <name evidence="2" type="ORF">CIB95_07685</name>
</gene>
<keyword evidence="1" id="KW-0812">Transmembrane</keyword>
<comment type="caution">
    <text evidence="2">The sequence shown here is derived from an EMBL/GenBank/DDBJ whole genome shotgun (WGS) entry which is preliminary data.</text>
</comment>
<proteinExistence type="predicted"/>
<dbReference type="AlphaFoldDB" id="A0A263BUC5"/>
<evidence type="ECO:0000256" key="1">
    <source>
        <dbReference type="SAM" id="Phobius"/>
    </source>
</evidence>
<keyword evidence="1" id="KW-0472">Membrane</keyword>
<reference evidence="3" key="1">
    <citation type="submission" date="2017-08" db="EMBL/GenBank/DDBJ databases">
        <authorList>
            <person name="Huang Z."/>
        </authorList>
    </citation>
    <scope>NUCLEOTIDE SEQUENCE [LARGE SCALE GENOMIC DNA]</scope>
    <source>
        <strain evidence="3">SA5d-4</strain>
    </source>
</reference>
<feature type="transmembrane region" description="Helical" evidence="1">
    <location>
        <begin position="6"/>
        <end position="23"/>
    </location>
</feature>
<evidence type="ECO:0000313" key="3">
    <source>
        <dbReference type="Proteomes" id="UP000217083"/>
    </source>
</evidence>
<sequence length="70" mass="8079">MDVLKALIVLLIVVLLAYTWWLGTQQRKGKNEVSDDVVKHPVFRNPVFFTYALFAVLSLVFIFIVASYFN</sequence>
<dbReference type="Proteomes" id="UP000217083">
    <property type="component" value="Unassembled WGS sequence"/>
</dbReference>
<accession>A0A263BUC5</accession>
<keyword evidence="1" id="KW-1133">Transmembrane helix</keyword>
<name>A0A263BUC5_9BACI</name>
<feature type="transmembrane region" description="Helical" evidence="1">
    <location>
        <begin position="48"/>
        <end position="69"/>
    </location>
</feature>
<reference evidence="2 3" key="2">
    <citation type="submission" date="2017-09" db="EMBL/GenBank/DDBJ databases">
        <title>Bacillus patelloidae sp. nov., isolated from the intestinal tract of a marine limpet.</title>
        <authorList>
            <person name="Liu R."/>
            <person name="Dong C."/>
            <person name="Shao Z."/>
        </authorList>
    </citation>
    <scope>NUCLEOTIDE SEQUENCE [LARGE SCALE GENOMIC DNA]</scope>
    <source>
        <strain evidence="2 3">SA5d-4</strain>
    </source>
</reference>
<dbReference type="EMBL" id="NPIA01000003">
    <property type="protein sequence ID" value="OZM57334.1"/>
    <property type="molecule type" value="Genomic_DNA"/>
</dbReference>
<protein>
    <submittedName>
        <fullName evidence="2">Uncharacterized protein</fullName>
    </submittedName>
</protein>
<keyword evidence="3" id="KW-1185">Reference proteome</keyword>
<evidence type="ECO:0000313" key="2">
    <source>
        <dbReference type="EMBL" id="OZM57334.1"/>
    </source>
</evidence>